<dbReference type="PANTHER" id="PTHR22950:SF244">
    <property type="entry name" value="NEUTRAL AMINO ACID TRANSPORTER 9"/>
    <property type="match status" value="1"/>
</dbReference>
<keyword evidence="8 16" id="KW-1133">Transmembrane helix</keyword>
<evidence type="ECO:0000256" key="11">
    <source>
        <dbReference type="ARBA" id="ARBA00023157"/>
    </source>
</evidence>
<evidence type="ECO:0000256" key="10">
    <source>
        <dbReference type="ARBA" id="ARBA00023136"/>
    </source>
</evidence>
<name>A0AAV2R978_MEGNR</name>
<keyword evidence="3" id="KW-0813">Transport</keyword>
<accession>A0AAV2R978</accession>
<feature type="domain" description="Amino acid transporter transmembrane" evidence="17">
    <location>
        <begin position="180"/>
        <end position="287"/>
    </location>
</feature>
<evidence type="ECO:0000256" key="1">
    <source>
        <dbReference type="ARBA" id="ARBA00004107"/>
    </source>
</evidence>
<evidence type="ECO:0000313" key="19">
    <source>
        <dbReference type="Proteomes" id="UP001497623"/>
    </source>
</evidence>
<reference evidence="18 19" key="1">
    <citation type="submission" date="2024-05" db="EMBL/GenBank/DDBJ databases">
        <authorList>
            <person name="Wallberg A."/>
        </authorList>
    </citation>
    <scope>NUCLEOTIDE SEQUENCE [LARGE SCALE GENOMIC DNA]</scope>
</reference>
<evidence type="ECO:0000313" key="18">
    <source>
        <dbReference type="EMBL" id="CAL4117545.1"/>
    </source>
</evidence>
<evidence type="ECO:0000256" key="15">
    <source>
        <dbReference type="SAM" id="MobiDB-lite"/>
    </source>
</evidence>
<keyword evidence="5" id="KW-0479">Metal-binding</keyword>
<feature type="transmembrane region" description="Helical" evidence="16">
    <location>
        <begin position="207"/>
        <end position="226"/>
    </location>
</feature>
<evidence type="ECO:0000256" key="8">
    <source>
        <dbReference type="ARBA" id="ARBA00022989"/>
    </source>
</evidence>
<dbReference type="GO" id="GO:0031902">
    <property type="term" value="C:late endosome membrane"/>
    <property type="evidence" value="ECO:0007669"/>
    <property type="project" value="UniProtKB-SubCell"/>
</dbReference>
<evidence type="ECO:0000256" key="9">
    <source>
        <dbReference type="ARBA" id="ARBA00023053"/>
    </source>
</evidence>
<feature type="transmembrane region" description="Helical" evidence="16">
    <location>
        <begin position="404"/>
        <end position="421"/>
    </location>
</feature>
<feature type="transmembrane region" description="Helical" evidence="16">
    <location>
        <begin position="262"/>
        <end position="282"/>
    </location>
</feature>
<protein>
    <recommendedName>
        <fullName evidence="17">Amino acid transporter transmembrane domain-containing protein</fullName>
    </recommendedName>
</protein>
<feature type="transmembrane region" description="Helical" evidence="16">
    <location>
        <begin position="476"/>
        <end position="494"/>
    </location>
</feature>
<feature type="compositionally biased region" description="Basic and acidic residues" evidence="15">
    <location>
        <begin position="13"/>
        <end position="32"/>
    </location>
</feature>
<dbReference type="AlphaFoldDB" id="A0AAV2R978"/>
<comment type="similarity">
    <text evidence="14">Belongs to the amino acid/polyamine transporter 2 family. SLC38A9 subfamily.</text>
</comment>
<keyword evidence="10 16" id="KW-0472">Membrane</keyword>
<evidence type="ECO:0000256" key="6">
    <source>
        <dbReference type="ARBA" id="ARBA00022753"/>
    </source>
</evidence>
<keyword evidence="13" id="KW-0458">Lysosome</keyword>
<keyword evidence="11" id="KW-1015">Disulfide bond</keyword>
<comment type="caution">
    <text evidence="18">The sequence shown here is derived from an EMBL/GenBank/DDBJ whole genome shotgun (WGS) entry which is preliminary data.</text>
</comment>
<keyword evidence="19" id="KW-1185">Reference proteome</keyword>
<proteinExistence type="inferred from homology"/>
<dbReference type="EMBL" id="CAXKWB010016943">
    <property type="protein sequence ID" value="CAL4117545.1"/>
    <property type="molecule type" value="Genomic_DNA"/>
</dbReference>
<feature type="region of interest" description="Disordered" evidence="15">
    <location>
        <begin position="13"/>
        <end position="63"/>
    </location>
</feature>
<feature type="transmembrane region" description="Helical" evidence="16">
    <location>
        <begin position="500"/>
        <end position="518"/>
    </location>
</feature>
<comment type="subcellular location">
    <subcellularLocation>
        <location evidence="1">Late endosome membrane</location>
        <topology evidence="1">Multi-pass membrane protein</topology>
    </subcellularLocation>
    <subcellularLocation>
        <location evidence="2">Lysosome membrane</location>
        <topology evidence="2">Multi-pass membrane protein</topology>
    </subcellularLocation>
</comment>
<evidence type="ECO:0000256" key="12">
    <source>
        <dbReference type="ARBA" id="ARBA00023180"/>
    </source>
</evidence>
<keyword evidence="12" id="KW-0325">Glycoprotein</keyword>
<evidence type="ECO:0000256" key="14">
    <source>
        <dbReference type="ARBA" id="ARBA00038442"/>
    </source>
</evidence>
<keyword evidence="6" id="KW-0967">Endosome</keyword>
<dbReference type="GO" id="GO:0015179">
    <property type="term" value="F:L-amino acid transmembrane transporter activity"/>
    <property type="evidence" value="ECO:0007669"/>
    <property type="project" value="TreeGrafter"/>
</dbReference>
<sequence>MEISGIIGKQIRIEHDDKVHSTRTQKAPDDKSLGGNSPRKRLKLRSVDQGQGNLDSNPDEMNKRGQSLWVATPQARGQSLWSLGGTPPPLLSKARFKKRPFVHSSTGRLTSHGESSSSLAPAADSDALLFTRYRYYSRLRAPVQSDEHALVIPDHIVPRELFIPYIPGMELDSDGKQSSHITIIAIWNTMMGTSLLTMPWAFGQAGYAAGLVIMLSMAAVCLYTAYRLLNLQKDMGLEGARLELSEVCRQLLGGALGKITEGLTVIFSMVTLVGAMVVYWVLMSNFLFNTGEMIHGAVTGELNSTDDSLLCPPNNTDDSSVGKTNIDATDNFHRWWVQDETVPIYLLLPFLIICNLRNTSVLAKFNSLDSKLVILTCMIEISSVDKIHGVATNAFYLPSLHLTITYYTITIFFSLFSNFTVNTNNLRNKIRPNKEACEFSTVLIDVYYSPIDREVQGCVLQLKHQLNFLSAPVHEIEFFMIVLALLMIHVVKASNLDLNFFLFGKIFSSFLRTFHNLANLRM</sequence>
<dbReference type="GO" id="GO:0005765">
    <property type="term" value="C:lysosomal membrane"/>
    <property type="evidence" value="ECO:0007669"/>
    <property type="project" value="UniProtKB-SubCell"/>
</dbReference>
<dbReference type="InterPro" id="IPR013057">
    <property type="entry name" value="AA_transpt_TM"/>
</dbReference>
<organism evidence="18 19">
    <name type="scientific">Meganyctiphanes norvegica</name>
    <name type="common">Northern krill</name>
    <name type="synonym">Thysanopoda norvegica</name>
    <dbReference type="NCBI Taxonomy" id="48144"/>
    <lineage>
        <taxon>Eukaryota</taxon>
        <taxon>Metazoa</taxon>
        <taxon>Ecdysozoa</taxon>
        <taxon>Arthropoda</taxon>
        <taxon>Crustacea</taxon>
        <taxon>Multicrustacea</taxon>
        <taxon>Malacostraca</taxon>
        <taxon>Eumalacostraca</taxon>
        <taxon>Eucarida</taxon>
        <taxon>Euphausiacea</taxon>
        <taxon>Euphausiidae</taxon>
        <taxon>Meganyctiphanes</taxon>
    </lineage>
</organism>
<keyword evidence="7" id="KW-0029">Amino-acid transport</keyword>
<evidence type="ECO:0000256" key="4">
    <source>
        <dbReference type="ARBA" id="ARBA00022692"/>
    </source>
</evidence>
<dbReference type="GO" id="GO:0046872">
    <property type="term" value="F:metal ion binding"/>
    <property type="evidence" value="ECO:0007669"/>
    <property type="project" value="UniProtKB-KW"/>
</dbReference>
<evidence type="ECO:0000256" key="2">
    <source>
        <dbReference type="ARBA" id="ARBA00004155"/>
    </source>
</evidence>
<evidence type="ECO:0000256" key="16">
    <source>
        <dbReference type="SAM" id="Phobius"/>
    </source>
</evidence>
<evidence type="ECO:0000256" key="3">
    <source>
        <dbReference type="ARBA" id="ARBA00022448"/>
    </source>
</evidence>
<dbReference type="PANTHER" id="PTHR22950">
    <property type="entry name" value="AMINO ACID TRANSPORTER"/>
    <property type="match status" value="1"/>
</dbReference>
<keyword evidence="9" id="KW-0915">Sodium</keyword>
<evidence type="ECO:0000256" key="7">
    <source>
        <dbReference type="ARBA" id="ARBA00022970"/>
    </source>
</evidence>
<dbReference type="Proteomes" id="UP001497623">
    <property type="component" value="Unassembled WGS sequence"/>
</dbReference>
<gene>
    <name evidence="18" type="ORF">MNOR_LOCUS21213</name>
</gene>
<evidence type="ECO:0000256" key="5">
    <source>
        <dbReference type="ARBA" id="ARBA00022723"/>
    </source>
</evidence>
<evidence type="ECO:0000256" key="13">
    <source>
        <dbReference type="ARBA" id="ARBA00023228"/>
    </source>
</evidence>
<evidence type="ECO:0000259" key="17">
    <source>
        <dbReference type="Pfam" id="PF01490"/>
    </source>
</evidence>
<keyword evidence="4 16" id="KW-0812">Transmembrane</keyword>
<dbReference type="Pfam" id="PF01490">
    <property type="entry name" value="Aa_trans"/>
    <property type="match status" value="1"/>
</dbReference>